<organism evidence="1 2">
    <name type="scientific">Lolium multiflorum</name>
    <name type="common">Italian ryegrass</name>
    <name type="synonym">Lolium perenne subsp. multiflorum</name>
    <dbReference type="NCBI Taxonomy" id="4521"/>
    <lineage>
        <taxon>Eukaryota</taxon>
        <taxon>Viridiplantae</taxon>
        <taxon>Streptophyta</taxon>
        <taxon>Embryophyta</taxon>
        <taxon>Tracheophyta</taxon>
        <taxon>Spermatophyta</taxon>
        <taxon>Magnoliopsida</taxon>
        <taxon>Liliopsida</taxon>
        <taxon>Poales</taxon>
        <taxon>Poaceae</taxon>
        <taxon>BOP clade</taxon>
        <taxon>Pooideae</taxon>
        <taxon>Poodae</taxon>
        <taxon>Poeae</taxon>
        <taxon>Poeae Chloroplast Group 2 (Poeae type)</taxon>
        <taxon>Loliodinae</taxon>
        <taxon>Loliinae</taxon>
        <taxon>Lolium</taxon>
    </lineage>
</organism>
<evidence type="ECO:0000313" key="1">
    <source>
        <dbReference type="EMBL" id="KAK1644829.1"/>
    </source>
</evidence>
<protein>
    <submittedName>
        <fullName evidence="1">Uncharacterized protein</fullName>
    </submittedName>
</protein>
<evidence type="ECO:0000313" key="2">
    <source>
        <dbReference type="Proteomes" id="UP001231189"/>
    </source>
</evidence>
<proteinExistence type="predicted"/>
<reference evidence="1" key="1">
    <citation type="submission" date="2023-07" db="EMBL/GenBank/DDBJ databases">
        <title>A chromosome-level genome assembly of Lolium multiflorum.</title>
        <authorList>
            <person name="Chen Y."/>
            <person name="Copetti D."/>
            <person name="Kolliker R."/>
            <person name="Studer B."/>
        </authorList>
    </citation>
    <scope>NUCLEOTIDE SEQUENCE</scope>
    <source>
        <strain evidence="1">02402/16</strain>
        <tissue evidence="1">Leaf</tissue>
    </source>
</reference>
<name>A0AAD8S3Z1_LOLMU</name>
<comment type="caution">
    <text evidence="1">The sequence shown here is derived from an EMBL/GenBank/DDBJ whole genome shotgun (WGS) entry which is preliminary data.</text>
</comment>
<sequence length="106" mass="11741">MAHHQPRSDFNFIDHGNFSCSVSWSGWSERCCCTGSSTRLTGKNKEASKEGRIHYTTVLVKHAVLDIGDFNASFLNGVHNILGKDNDIYFHLVSATAPDPVSVLKF</sequence>
<keyword evidence="2" id="KW-1185">Reference proteome</keyword>
<accession>A0AAD8S3Z1</accession>
<dbReference type="Proteomes" id="UP001231189">
    <property type="component" value="Unassembled WGS sequence"/>
</dbReference>
<gene>
    <name evidence="1" type="ORF">QYE76_062634</name>
</gene>
<dbReference type="AlphaFoldDB" id="A0AAD8S3Z1"/>
<dbReference type="EMBL" id="JAUUTY010000004">
    <property type="protein sequence ID" value="KAK1644829.1"/>
    <property type="molecule type" value="Genomic_DNA"/>
</dbReference>